<dbReference type="SUPFAM" id="SSF50998">
    <property type="entry name" value="Quinoprotein alcohol dehydrogenase-like"/>
    <property type="match status" value="1"/>
</dbReference>
<dbReference type="EMBL" id="CP122539">
    <property type="protein sequence ID" value="WGH75191.1"/>
    <property type="molecule type" value="Genomic_DNA"/>
</dbReference>
<dbReference type="Proteomes" id="UP001232001">
    <property type="component" value="Chromosome"/>
</dbReference>
<feature type="signal peptide" evidence="1">
    <location>
        <begin position="1"/>
        <end position="18"/>
    </location>
</feature>
<keyword evidence="1" id="KW-0732">Signal</keyword>
<protein>
    <submittedName>
        <fullName evidence="2">Aryl-sulfate sulfotransferase</fullName>
    </submittedName>
</protein>
<dbReference type="PANTHER" id="PTHR35340:SF5">
    <property type="entry name" value="ASST-DOMAIN-CONTAINING PROTEIN"/>
    <property type="match status" value="1"/>
</dbReference>
<evidence type="ECO:0000256" key="1">
    <source>
        <dbReference type="SAM" id="SignalP"/>
    </source>
</evidence>
<evidence type="ECO:0000313" key="3">
    <source>
        <dbReference type="Proteomes" id="UP001232001"/>
    </source>
</evidence>
<reference evidence="2 3" key="1">
    <citation type="submission" date="2023-04" db="EMBL/GenBank/DDBJ databases">
        <title>Tenacibaculum tangerinum sp. nov., isolated from sea tidal flat of South Korea.</title>
        <authorList>
            <person name="Lee S.H."/>
            <person name="Kim J.-J."/>
        </authorList>
    </citation>
    <scope>NUCLEOTIDE SEQUENCE [LARGE SCALE GENOMIC DNA]</scope>
    <source>
        <strain evidence="2 3">GRR-S3-23</strain>
    </source>
</reference>
<accession>A0ABY8L146</accession>
<dbReference type="Pfam" id="PF05935">
    <property type="entry name" value="Arylsulfotrans"/>
    <property type="match status" value="1"/>
</dbReference>
<dbReference type="InterPro" id="IPR053143">
    <property type="entry name" value="Arylsulfate_ST"/>
</dbReference>
<keyword evidence="3" id="KW-1185">Reference proteome</keyword>
<name>A0ABY8L146_9FLAO</name>
<feature type="chain" id="PRO_5047470473" evidence="1">
    <location>
        <begin position="19"/>
        <end position="414"/>
    </location>
</feature>
<organism evidence="2 3">
    <name type="scientific">Tenacibaculum tangerinum</name>
    <dbReference type="NCBI Taxonomy" id="3038772"/>
    <lineage>
        <taxon>Bacteria</taxon>
        <taxon>Pseudomonadati</taxon>
        <taxon>Bacteroidota</taxon>
        <taxon>Flavobacteriia</taxon>
        <taxon>Flavobacteriales</taxon>
        <taxon>Flavobacteriaceae</taxon>
        <taxon>Tenacibaculum</taxon>
    </lineage>
</organism>
<gene>
    <name evidence="2" type="ORF">P8625_14115</name>
</gene>
<evidence type="ECO:0000313" key="2">
    <source>
        <dbReference type="EMBL" id="WGH75191.1"/>
    </source>
</evidence>
<dbReference type="RefSeq" id="WP_279651080.1">
    <property type="nucleotide sequence ID" value="NZ_CP122539.1"/>
</dbReference>
<proteinExistence type="predicted"/>
<dbReference type="PANTHER" id="PTHR35340">
    <property type="entry name" value="PQQ ENZYME REPEAT PROTEIN-RELATED"/>
    <property type="match status" value="1"/>
</dbReference>
<dbReference type="InterPro" id="IPR010262">
    <property type="entry name" value="Arylsulfotransferase_bact"/>
</dbReference>
<dbReference type="InterPro" id="IPR011047">
    <property type="entry name" value="Quinoprotein_ADH-like_sf"/>
</dbReference>
<dbReference type="PROSITE" id="PS51257">
    <property type="entry name" value="PROKAR_LIPOPROTEIN"/>
    <property type="match status" value="1"/>
</dbReference>
<sequence>MKKLTVLFYLLISLYSCTKDETPTEEEVSVTDEIKVYQKNKLNDDLVLITQANTNEASIIRKDGSVFHKWNFSHNTGNDIHLEDNGKLLALLKTDNDFINFGGYGGQIQIINPDSSIEWKFEYSTNEYNLHHDIEMLPNGNIIALLWERKTLEMAVENGYNGDDDIFIESVIEINPITDEIVWKWSSWNHIIQEHDNTKKNFGAISKNPQRININHNNFSHGDIMHANAIEYDAKNDLIFISVNFYNEVWVIDHSTSTEEAASSTGGNYNKGGDLVYRFGNPSAFESTNQRLFHNNHHCNIIEDGLPGAGNLLIFNNGNNDKQSVVYELEIPATFDFKTNPTVVWSYTDPSLHSAKVSGAKRTKNGNTIITEGDFGYWEVTKNKELVWQYVKGGFYWRGYPYEYDSDAIKNLTK</sequence>